<dbReference type="InterPro" id="IPR006059">
    <property type="entry name" value="SBP"/>
</dbReference>
<proteinExistence type="predicted"/>
<keyword evidence="2" id="KW-0574">Periplasm</keyword>
<accession>A0ABW6ZKL7</accession>
<comment type="caution">
    <text evidence="3">The sequence shown here is derived from an EMBL/GenBank/DDBJ whole genome shotgun (WGS) entry which is preliminary data.</text>
</comment>
<dbReference type="Proteomes" id="UP001604043">
    <property type="component" value="Unassembled WGS sequence"/>
</dbReference>
<keyword evidence="4" id="KW-1185">Reference proteome</keyword>
<gene>
    <name evidence="3" type="ORF">V5F30_19430</name>
</gene>
<evidence type="ECO:0000313" key="4">
    <source>
        <dbReference type="Proteomes" id="UP001604043"/>
    </source>
</evidence>
<dbReference type="PANTHER" id="PTHR30006">
    <property type="entry name" value="THIAMINE-BINDING PERIPLASMIC PROTEIN-RELATED"/>
    <property type="match status" value="1"/>
</dbReference>
<dbReference type="RefSeq" id="WP_394007383.1">
    <property type="nucleotide sequence ID" value="NZ_JBAFUR010000006.1"/>
</dbReference>
<evidence type="ECO:0000313" key="3">
    <source>
        <dbReference type="EMBL" id="MFG1254394.1"/>
    </source>
</evidence>
<dbReference type="Pfam" id="PF13416">
    <property type="entry name" value="SBP_bac_8"/>
    <property type="match status" value="1"/>
</dbReference>
<evidence type="ECO:0000256" key="2">
    <source>
        <dbReference type="ARBA" id="ARBA00022764"/>
    </source>
</evidence>
<sequence>MAPTGSDWGRIAVPSAGRRFRAVAGRMSGIALAVALVIAGALAAAGRPAGAQSRSDEISVGTGTAGSLTVVSSIDLVEMGELLEHWRARYPDIKLTYRHKNSLYVYSDVVECNDTRPCPDIAWSSAMDLQIKLVNDGYAARHESPATAMLPPWAVWRNEAFGVTAEPIVLVYNKMRVPPEDVPRTHADFIRLLREKGAAYRGKVAAYDPERSGTGFLFWNSDVRITADTWQLVRAMGRTGPKLYSFAHTMLDRVSDGDQLFAYNTISSYARARAREEPAIGVVAFEDYTLVMTRIALIPKQAPHPEQAHLFLDFLLSREGQEDLARRAFGTVRLDMPPPAEAGADPARLRPIHVGPELLAYQDQSRRRIFFRAWRKALEGE</sequence>
<protein>
    <submittedName>
        <fullName evidence="3">ABC transporter substrate-binding protein</fullName>
    </submittedName>
</protein>
<keyword evidence="1" id="KW-0732">Signal</keyword>
<dbReference type="EMBL" id="JBAFUR010000006">
    <property type="protein sequence ID" value="MFG1254394.1"/>
    <property type="molecule type" value="Genomic_DNA"/>
</dbReference>
<reference evidence="3 4" key="1">
    <citation type="submission" date="2024-02" db="EMBL/GenBank/DDBJ databases">
        <title>Expansion and revision of Xanthobacter and proposal of Roseixanthobacter gen. nov.</title>
        <authorList>
            <person name="Soltysiak M.P.M."/>
            <person name="Jalihal A."/>
            <person name="Ory A."/>
            <person name="Chrisophersen C."/>
            <person name="Lee A.D."/>
            <person name="Boulton J."/>
            <person name="Springer M."/>
        </authorList>
    </citation>
    <scope>NUCLEOTIDE SEQUENCE [LARGE SCALE GENOMIC DNA]</scope>
    <source>
        <strain evidence="3 4">CB5</strain>
    </source>
</reference>
<name>A0ABW6ZKL7_9HYPH</name>
<evidence type="ECO:0000256" key="1">
    <source>
        <dbReference type="ARBA" id="ARBA00022729"/>
    </source>
</evidence>
<dbReference type="SUPFAM" id="SSF53850">
    <property type="entry name" value="Periplasmic binding protein-like II"/>
    <property type="match status" value="1"/>
</dbReference>
<organism evidence="3 4">
    <name type="scientific">Xanthobacter aminoxidans</name>
    <dbReference type="NCBI Taxonomy" id="186280"/>
    <lineage>
        <taxon>Bacteria</taxon>
        <taxon>Pseudomonadati</taxon>
        <taxon>Pseudomonadota</taxon>
        <taxon>Alphaproteobacteria</taxon>
        <taxon>Hyphomicrobiales</taxon>
        <taxon>Xanthobacteraceae</taxon>
        <taxon>Xanthobacter</taxon>
    </lineage>
</organism>
<dbReference type="PANTHER" id="PTHR30006:SF25">
    <property type="entry name" value="PHOSPHOGLYCERATE TRANSPORT REGULATORY PROTEIN PGTC"/>
    <property type="match status" value="1"/>
</dbReference>
<dbReference type="Gene3D" id="3.40.190.10">
    <property type="entry name" value="Periplasmic binding protein-like II"/>
    <property type="match status" value="2"/>
</dbReference>